<dbReference type="Gene3D" id="3.10.180.10">
    <property type="entry name" value="2,3-Dihydroxybiphenyl 1,2-Dioxygenase, domain 1"/>
    <property type="match status" value="1"/>
</dbReference>
<dbReference type="SUPFAM" id="SSF54593">
    <property type="entry name" value="Glyoxalase/Bleomycin resistance protein/Dihydroxybiphenyl dioxygenase"/>
    <property type="match status" value="1"/>
</dbReference>
<dbReference type="EMBL" id="FMHV01000002">
    <property type="protein sequence ID" value="SCL23156.1"/>
    <property type="molecule type" value="Genomic_DNA"/>
</dbReference>
<sequence length="373" mass="38986">MEAAASRASRVVELSATVNSSRAIERPRPATADEALPEGAGGPTLQHSRRRAAWVGGVGRSKGESSVEGSGAGGGPAVLAFGVERSSVWVGSSSRMDAPDVSEKAGAAMALDAPGTRGDRLRRPCCCGGDGSRSVSRISRARPSSCTRRPPRRLRHHSSDLWAIYGFCADSADQWLSMDAGAGPVAQEPEAAIRATDIAGRGADSGDMRFEVVVLPVADVDRAKSFYKALGWREDLDVSGEGDIRVVQMTPPRSDCSIMFGRGLTSAAPGSMQGLYLAVNDIEAARAELVGRGAEVSEVFPDAGGGMPRANLKDGSLGWHRTGRATSRSPRSTTRTATAGSSKRSPSAFPAGCGECWTNTFLAEEEYSNAGDL</sequence>
<dbReference type="InterPro" id="IPR029068">
    <property type="entry name" value="Glyas_Bleomycin-R_OHBP_Dase"/>
</dbReference>
<dbReference type="STRING" id="568872.GA0070624_2684"/>
<dbReference type="Proteomes" id="UP000199413">
    <property type="component" value="Unassembled WGS sequence"/>
</dbReference>
<protein>
    <recommendedName>
        <fullName evidence="2">Glyoxalase/fosfomycin resistance/dioxygenase domain-containing protein</fullName>
    </recommendedName>
</protein>
<name>A0A1C6S192_9ACTN</name>
<feature type="compositionally biased region" description="Low complexity" evidence="1">
    <location>
        <begin position="324"/>
        <end position="345"/>
    </location>
</feature>
<proteinExistence type="predicted"/>
<feature type="domain" description="Glyoxalase/fosfomycin resistance/dioxygenase" evidence="2">
    <location>
        <begin position="212"/>
        <end position="306"/>
    </location>
</feature>
<dbReference type="InterPro" id="IPR004360">
    <property type="entry name" value="Glyas_Fos-R_dOase_dom"/>
</dbReference>
<feature type="region of interest" description="Disordered" evidence="1">
    <location>
        <begin position="301"/>
        <end position="350"/>
    </location>
</feature>
<evidence type="ECO:0000259" key="2">
    <source>
        <dbReference type="Pfam" id="PF00903"/>
    </source>
</evidence>
<dbReference type="Pfam" id="PF00903">
    <property type="entry name" value="Glyoxalase"/>
    <property type="match status" value="1"/>
</dbReference>
<feature type="region of interest" description="Disordered" evidence="1">
    <location>
        <begin position="1"/>
        <end position="49"/>
    </location>
</feature>
<evidence type="ECO:0000313" key="3">
    <source>
        <dbReference type="EMBL" id="SCL23156.1"/>
    </source>
</evidence>
<accession>A0A1C6S192</accession>
<reference evidence="4" key="1">
    <citation type="submission" date="2016-06" db="EMBL/GenBank/DDBJ databases">
        <authorList>
            <person name="Varghese N."/>
            <person name="Submissions Spin"/>
        </authorList>
    </citation>
    <scope>NUCLEOTIDE SEQUENCE [LARGE SCALE GENOMIC DNA]</scope>
    <source>
        <strain evidence="4">DSM 45431</strain>
    </source>
</reference>
<gene>
    <name evidence="3" type="ORF">GA0070624_2684</name>
</gene>
<evidence type="ECO:0000256" key="1">
    <source>
        <dbReference type="SAM" id="MobiDB-lite"/>
    </source>
</evidence>
<feature type="region of interest" description="Disordered" evidence="1">
    <location>
        <begin position="56"/>
        <end position="75"/>
    </location>
</feature>
<evidence type="ECO:0000313" key="4">
    <source>
        <dbReference type="Proteomes" id="UP000199413"/>
    </source>
</evidence>
<dbReference type="AlphaFoldDB" id="A0A1C6S192"/>
<keyword evidence="4" id="KW-1185">Reference proteome</keyword>
<organism evidence="3 4">
    <name type="scientific">Micromonospora rhizosphaerae</name>
    <dbReference type="NCBI Taxonomy" id="568872"/>
    <lineage>
        <taxon>Bacteria</taxon>
        <taxon>Bacillati</taxon>
        <taxon>Actinomycetota</taxon>
        <taxon>Actinomycetes</taxon>
        <taxon>Micromonosporales</taxon>
        <taxon>Micromonosporaceae</taxon>
        <taxon>Micromonospora</taxon>
    </lineage>
</organism>